<dbReference type="EMBL" id="QRGO01000001">
    <property type="protein sequence ID" value="RDV04846.1"/>
    <property type="molecule type" value="Genomic_DNA"/>
</dbReference>
<gene>
    <name evidence="1" type="ORF">DXH78_09890</name>
</gene>
<organism evidence="1 2">
    <name type="scientific">Undibacter mobilis</name>
    <dbReference type="NCBI Taxonomy" id="2292256"/>
    <lineage>
        <taxon>Bacteria</taxon>
        <taxon>Pseudomonadati</taxon>
        <taxon>Pseudomonadota</taxon>
        <taxon>Alphaproteobacteria</taxon>
        <taxon>Hyphomicrobiales</taxon>
        <taxon>Nitrobacteraceae</taxon>
        <taxon>Undibacter</taxon>
    </lineage>
</organism>
<reference evidence="2" key="1">
    <citation type="submission" date="2018-08" db="EMBL/GenBank/DDBJ databases">
        <authorList>
            <person name="Kim S.-J."/>
            <person name="Jung G.-Y."/>
        </authorList>
    </citation>
    <scope>NUCLEOTIDE SEQUENCE [LARGE SCALE GENOMIC DNA]</scope>
    <source>
        <strain evidence="2">GY_H</strain>
    </source>
</reference>
<evidence type="ECO:0000313" key="1">
    <source>
        <dbReference type="EMBL" id="RDV04846.1"/>
    </source>
</evidence>
<dbReference type="AlphaFoldDB" id="A0A371BB67"/>
<protein>
    <submittedName>
        <fullName evidence="1">Uncharacterized protein</fullName>
    </submittedName>
</protein>
<comment type="caution">
    <text evidence="1">The sequence shown here is derived from an EMBL/GenBank/DDBJ whole genome shotgun (WGS) entry which is preliminary data.</text>
</comment>
<dbReference type="Proteomes" id="UP000263993">
    <property type="component" value="Unassembled WGS sequence"/>
</dbReference>
<dbReference type="OrthoDB" id="7994539at2"/>
<accession>A0A371BB67</accession>
<dbReference type="RefSeq" id="WP_115516873.1">
    <property type="nucleotide sequence ID" value="NZ_QRGO01000001.1"/>
</dbReference>
<keyword evidence="2" id="KW-1185">Reference proteome</keyword>
<evidence type="ECO:0000313" key="2">
    <source>
        <dbReference type="Proteomes" id="UP000263993"/>
    </source>
</evidence>
<name>A0A371BB67_9BRAD</name>
<proteinExistence type="predicted"/>
<sequence>MRRDRLHVSNERLPSIAAWQQAIDAEGFDLKLDPIVEFLTASGFPAGDVARQAIWFRELSRNPRELMETYADDVPYFTSCPAWKHALSFRWGSLAHEGVSVFMAAVANAKATGGVVFDPQESSILTLDEMRALAGVFEKLAREEK</sequence>